<feature type="compositionally biased region" description="Polar residues" evidence="1">
    <location>
        <begin position="160"/>
        <end position="170"/>
    </location>
</feature>
<evidence type="ECO:0000313" key="3">
    <source>
        <dbReference type="EMBL" id="OTG10047.1"/>
    </source>
</evidence>
<dbReference type="InParanoid" id="A0A251TFX9"/>
<proteinExistence type="predicted"/>
<evidence type="ECO:0000256" key="2">
    <source>
        <dbReference type="SAM" id="Phobius"/>
    </source>
</evidence>
<organism evidence="3 4">
    <name type="scientific">Helianthus annuus</name>
    <name type="common">Common sunflower</name>
    <dbReference type="NCBI Taxonomy" id="4232"/>
    <lineage>
        <taxon>Eukaryota</taxon>
        <taxon>Viridiplantae</taxon>
        <taxon>Streptophyta</taxon>
        <taxon>Embryophyta</taxon>
        <taxon>Tracheophyta</taxon>
        <taxon>Spermatophyta</taxon>
        <taxon>Magnoliopsida</taxon>
        <taxon>eudicotyledons</taxon>
        <taxon>Gunneridae</taxon>
        <taxon>Pentapetalae</taxon>
        <taxon>asterids</taxon>
        <taxon>campanulids</taxon>
        <taxon>Asterales</taxon>
        <taxon>Asteraceae</taxon>
        <taxon>Asteroideae</taxon>
        <taxon>Heliantheae alliance</taxon>
        <taxon>Heliantheae</taxon>
        <taxon>Helianthus</taxon>
    </lineage>
</organism>
<keyword evidence="4" id="KW-1185">Reference proteome</keyword>
<dbReference type="EMBL" id="CM007899">
    <property type="protein sequence ID" value="OTG10047.1"/>
    <property type="molecule type" value="Genomic_DNA"/>
</dbReference>
<gene>
    <name evidence="3" type="ORF">HannXRQ_Chr10g0283261</name>
</gene>
<keyword evidence="2" id="KW-1133">Transmembrane helix</keyword>
<sequence length="192" mass="20885">MGLKVLGEGKVERLNRSVGYSNARGNKMKLWMVRATTVVLLWTCLVQLMALGESWGPRVLKGWPSHDSVISGAALDVKLLPVVPVRELPPKKSFHPRDYSGGKKGSFHQMLADANARNNNSGPNVQMPVPGNLVVSMPATNLNMGMDLLNPSAGFGSMKMQPNHSHSGVSQPGVPPPIMADQWGQDERELKR</sequence>
<dbReference type="AlphaFoldDB" id="A0A251TFX9"/>
<name>A0A251TFX9_HELAN</name>
<reference evidence="4" key="1">
    <citation type="journal article" date="2017" name="Nature">
        <title>The sunflower genome provides insights into oil metabolism, flowering and Asterid evolution.</title>
        <authorList>
            <person name="Badouin H."/>
            <person name="Gouzy J."/>
            <person name="Grassa C.J."/>
            <person name="Murat F."/>
            <person name="Staton S.E."/>
            <person name="Cottret L."/>
            <person name="Lelandais-Briere C."/>
            <person name="Owens G.L."/>
            <person name="Carrere S."/>
            <person name="Mayjonade B."/>
            <person name="Legrand L."/>
            <person name="Gill N."/>
            <person name="Kane N.C."/>
            <person name="Bowers J.E."/>
            <person name="Hubner S."/>
            <person name="Bellec A."/>
            <person name="Berard A."/>
            <person name="Berges H."/>
            <person name="Blanchet N."/>
            <person name="Boniface M.C."/>
            <person name="Brunel D."/>
            <person name="Catrice O."/>
            <person name="Chaidir N."/>
            <person name="Claudel C."/>
            <person name="Donnadieu C."/>
            <person name="Faraut T."/>
            <person name="Fievet G."/>
            <person name="Helmstetter N."/>
            <person name="King M."/>
            <person name="Knapp S.J."/>
            <person name="Lai Z."/>
            <person name="Le Paslier M.C."/>
            <person name="Lippi Y."/>
            <person name="Lorenzon L."/>
            <person name="Mandel J.R."/>
            <person name="Marage G."/>
            <person name="Marchand G."/>
            <person name="Marquand E."/>
            <person name="Bret-Mestries E."/>
            <person name="Morien E."/>
            <person name="Nambeesan S."/>
            <person name="Nguyen T."/>
            <person name="Pegot-Espagnet P."/>
            <person name="Pouilly N."/>
            <person name="Raftis F."/>
            <person name="Sallet E."/>
            <person name="Schiex T."/>
            <person name="Thomas J."/>
            <person name="Vandecasteele C."/>
            <person name="Vares D."/>
            <person name="Vear F."/>
            <person name="Vautrin S."/>
            <person name="Crespi M."/>
            <person name="Mangin B."/>
            <person name="Burke J.M."/>
            <person name="Salse J."/>
            <person name="Munos S."/>
            <person name="Vincourt P."/>
            <person name="Rieseberg L.H."/>
            <person name="Langlade N.B."/>
        </authorList>
    </citation>
    <scope>NUCLEOTIDE SEQUENCE [LARGE SCALE GENOMIC DNA]</scope>
    <source>
        <strain evidence="4">cv. SF193</strain>
    </source>
</reference>
<dbReference type="Proteomes" id="UP000215914">
    <property type="component" value="Chromosome 10"/>
</dbReference>
<feature type="transmembrane region" description="Helical" evidence="2">
    <location>
        <begin position="31"/>
        <end position="51"/>
    </location>
</feature>
<keyword evidence="2" id="KW-0812">Transmembrane</keyword>
<keyword evidence="2" id="KW-0472">Membrane</keyword>
<evidence type="ECO:0000256" key="1">
    <source>
        <dbReference type="SAM" id="MobiDB-lite"/>
    </source>
</evidence>
<accession>A0A251TFX9</accession>
<protein>
    <submittedName>
        <fullName evidence="3">Uncharacterized protein</fullName>
    </submittedName>
</protein>
<evidence type="ECO:0000313" key="4">
    <source>
        <dbReference type="Proteomes" id="UP000215914"/>
    </source>
</evidence>
<feature type="region of interest" description="Disordered" evidence="1">
    <location>
        <begin position="155"/>
        <end position="192"/>
    </location>
</feature>